<dbReference type="EC" id="3.5.1.6" evidence="6"/>
<dbReference type="GeneID" id="110801430"/>
<dbReference type="GO" id="GO:0033396">
    <property type="term" value="P:beta-alanine biosynthetic process via 3-ureidopropionate"/>
    <property type="evidence" value="ECO:0000318"/>
    <property type="project" value="GO_Central"/>
</dbReference>
<comment type="catalytic activity">
    <reaction evidence="3">
        <text>3-(carbamoylamino)propanoate + H2O + 2 H(+) = beta-alanine + NH4(+) + CO2</text>
        <dbReference type="Rhea" id="RHEA:11184"/>
        <dbReference type="ChEBI" id="CHEBI:11892"/>
        <dbReference type="ChEBI" id="CHEBI:15377"/>
        <dbReference type="ChEBI" id="CHEBI:15378"/>
        <dbReference type="ChEBI" id="CHEBI:16526"/>
        <dbReference type="ChEBI" id="CHEBI:28938"/>
        <dbReference type="ChEBI" id="CHEBI:57966"/>
        <dbReference type="EC" id="3.5.1.6"/>
    </reaction>
</comment>
<dbReference type="SUPFAM" id="SSF56317">
    <property type="entry name" value="Carbon-nitrogen hydrolase"/>
    <property type="match status" value="1"/>
</dbReference>
<dbReference type="FunFam" id="3.60.110.10:FF:000008">
    <property type="entry name" value="Beta-alanine synthase"/>
    <property type="match status" value="1"/>
</dbReference>
<name>A0A9R0J773_SPIOL</name>
<dbReference type="InterPro" id="IPR036526">
    <property type="entry name" value="C-N_Hydrolase_sf"/>
</dbReference>
<proteinExistence type="inferred from homology"/>
<dbReference type="CDD" id="cd07587">
    <property type="entry name" value="ML_beta-AS"/>
    <property type="match status" value="1"/>
</dbReference>
<dbReference type="InterPro" id="IPR050345">
    <property type="entry name" value="Aliph_Amidase/BUP"/>
</dbReference>
<reference evidence="11" key="1">
    <citation type="journal article" date="2021" name="Nat. Commun.">
        <title>Genomic analyses provide insights into spinach domestication and the genetic basis of agronomic traits.</title>
        <authorList>
            <person name="Cai X."/>
            <person name="Sun X."/>
            <person name="Xu C."/>
            <person name="Sun H."/>
            <person name="Wang X."/>
            <person name="Ge C."/>
            <person name="Zhang Z."/>
            <person name="Wang Q."/>
            <person name="Fei Z."/>
            <person name="Jiao C."/>
            <person name="Wang Q."/>
        </authorList>
    </citation>
    <scope>NUCLEOTIDE SEQUENCE [LARGE SCALE GENOMIC DNA]</scope>
    <source>
        <strain evidence="11">cv. Varoflay</strain>
    </source>
</reference>
<evidence type="ECO:0000256" key="2">
    <source>
        <dbReference type="ARBA" id="ARBA00022801"/>
    </source>
</evidence>
<reference evidence="12" key="2">
    <citation type="submission" date="2025-08" db="UniProtKB">
        <authorList>
            <consortium name="RefSeq"/>
        </authorList>
    </citation>
    <scope>IDENTIFICATION</scope>
    <source>
        <tissue evidence="12">Leaf</tissue>
    </source>
</reference>
<dbReference type="PANTHER" id="PTHR43674">
    <property type="entry name" value="NITRILASE C965.09-RELATED"/>
    <property type="match status" value="1"/>
</dbReference>
<evidence type="ECO:0000259" key="10">
    <source>
        <dbReference type="PROSITE" id="PS50263"/>
    </source>
</evidence>
<evidence type="ECO:0000256" key="7">
    <source>
        <dbReference type="ARBA" id="ARBA00074804"/>
    </source>
</evidence>
<evidence type="ECO:0000256" key="6">
    <source>
        <dbReference type="ARBA" id="ARBA00066985"/>
    </source>
</evidence>
<organism evidence="11 12">
    <name type="scientific">Spinacia oleracea</name>
    <name type="common">Spinach</name>
    <dbReference type="NCBI Taxonomy" id="3562"/>
    <lineage>
        <taxon>Eukaryota</taxon>
        <taxon>Viridiplantae</taxon>
        <taxon>Streptophyta</taxon>
        <taxon>Embryophyta</taxon>
        <taxon>Tracheophyta</taxon>
        <taxon>Spermatophyta</taxon>
        <taxon>Magnoliopsida</taxon>
        <taxon>eudicotyledons</taxon>
        <taxon>Gunneridae</taxon>
        <taxon>Pentapetalae</taxon>
        <taxon>Caryophyllales</taxon>
        <taxon>Chenopodiaceae</taxon>
        <taxon>Chenopodioideae</taxon>
        <taxon>Anserineae</taxon>
        <taxon>Spinacia</taxon>
    </lineage>
</organism>
<evidence type="ECO:0000256" key="4">
    <source>
        <dbReference type="ARBA" id="ARBA00050552"/>
    </source>
</evidence>
<comment type="pathway">
    <text evidence="1">Amino-acid biosynthesis; beta-alanine biosynthesis.</text>
</comment>
<accession>A0A9R0J773</accession>
<dbReference type="OrthoDB" id="412018at2759"/>
<evidence type="ECO:0000256" key="5">
    <source>
        <dbReference type="ARBA" id="ARBA00061249"/>
    </source>
</evidence>
<protein>
    <recommendedName>
        <fullName evidence="7">Beta-ureidopropionase</fullName>
        <ecNumber evidence="6">3.5.1.6</ecNumber>
    </recommendedName>
    <alternativeName>
        <fullName evidence="8">N-carbamoyl-beta-alanine amidohydrolase</fullName>
    </alternativeName>
</protein>
<dbReference type="InterPro" id="IPR003010">
    <property type="entry name" value="C-N_Hydrolase"/>
</dbReference>
<keyword evidence="11" id="KW-1185">Reference proteome</keyword>
<gene>
    <name evidence="12" type="primary">LOC110801430</name>
</gene>
<dbReference type="PROSITE" id="PS50263">
    <property type="entry name" value="CN_HYDROLASE"/>
    <property type="match status" value="1"/>
</dbReference>
<dbReference type="Gene3D" id="3.60.110.10">
    <property type="entry name" value="Carbon-nitrogen hydrolase"/>
    <property type="match status" value="1"/>
</dbReference>
<dbReference type="RefSeq" id="XP_021862492.1">
    <property type="nucleotide sequence ID" value="XM_022006800.2"/>
</dbReference>
<feature type="compositionally biased region" description="Polar residues" evidence="9">
    <location>
        <begin position="7"/>
        <end position="22"/>
    </location>
</feature>
<evidence type="ECO:0000256" key="3">
    <source>
        <dbReference type="ARBA" id="ARBA00050540"/>
    </source>
</evidence>
<evidence type="ECO:0000313" key="12">
    <source>
        <dbReference type="RefSeq" id="XP_021862492.1"/>
    </source>
</evidence>
<evidence type="ECO:0000313" key="11">
    <source>
        <dbReference type="Proteomes" id="UP000813463"/>
    </source>
</evidence>
<evidence type="ECO:0000256" key="1">
    <source>
        <dbReference type="ARBA" id="ARBA00004668"/>
    </source>
</evidence>
<comment type="similarity">
    <text evidence="5">Belongs to the carbon-nitrogen hydrolase superfamily. BUP family.</text>
</comment>
<feature type="domain" description="CN hydrolase" evidence="10">
    <location>
        <begin position="101"/>
        <end position="371"/>
    </location>
</feature>
<sequence>MEDRSITENGNREQNPSKVVTSTSNGSICGFESLHHLLRSSLPVDTFQEVSRLIHGMNCGKPLDPITLPAAASSLSSDHDFDLQAYCFQAQKESLREPRIVRVGLIQNSIALPTTEPFLEQRRAIFQKLKPIIEAAGASGVNILCLQEAWTMPFAFCTREKSWCEFAEPVDGESTKFLQHLARKHNMVIVSPILERDVVHGETIWNTAVIIGNQGNIIGVHRKNHIPRVGDFNESTYYMEGNTGHPVFETAFGKIAVNICYGRHHPLNWMAFGLNGAEIVFNPSATVGELSEPMWPIEARNAAIANNYFVGSINRVGTESFPNPFTSGDGKPQHKDFGHFYGSSHFSAPDASCSPSLSRYRDGLMVADMDLNLCRQIKDKWGFRMTARYELYAEMLARYVHPDFQPQIVTDPLIPLVDNKFPS</sequence>
<dbReference type="GO" id="GO:0003837">
    <property type="term" value="F:beta-ureidopropionase activity"/>
    <property type="evidence" value="ECO:0000318"/>
    <property type="project" value="GO_Central"/>
</dbReference>
<feature type="region of interest" description="Disordered" evidence="9">
    <location>
        <begin position="1"/>
        <end position="22"/>
    </location>
</feature>
<dbReference type="Pfam" id="PF00795">
    <property type="entry name" value="CN_hydrolase"/>
    <property type="match status" value="1"/>
</dbReference>
<dbReference type="KEGG" id="soe:110801430"/>
<comment type="catalytic activity">
    <reaction evidence="4">
        <text>3-(carbamoylamino)-2-methylpropanoate + H2O + 2 H(+) = (R)-3-amino-2-methylpropanoate + NH4(+) + CO2</text>
        <dbReference type="Rhea" id="RHEA:37339"/>
        <dbReference type="ChEBI" id="CHEBI:15377"/>
        <dbReference type="ChEBI" id="CHEBI:15378"/>
        <dbReference type="ChEBI" id="CHEBI:16526"/>
        <dbReference type="ChEBI" id="CHEBI:28938"/>
        <dbReference type="ChEBI" id="CHEBI:57731"/>
        <dbReference type="ChEBI" id="CHEBI:74414"/>
        <dbReference type="EC" id="3.5.1.6"/>
    </reaction>
</comment>
<dbReference type="PANTHER" id="PTHR43674:SF2">
    <property type="entry name" value="BETA-UREIDOPROPIONASE"/>
    <property type="match status" value="1"/>
</dbReference>
<evidence type="ECO:0000256" key="9">
    <source>
        <dbReference type="SAM" id="MobiDB-lite"/>
    </source>
</evidence>
<keyword evidence="2" id="KW-0378">Hydrolase</keyword>
<dbReference type="AlphaFoldDB" id="A0A9R0J773"/>
<evidence type="ECO:0000256" key="8">
    <source>
        <dbReference type="ARBA" id="ARBA00075038"/>
    </source>
</evidence>
<dbReference type="Proteomes" id="UP000813463">
    <property type="component" value="Chromosome 4"/>
</dbReference>